<evidence type="ECO:0000256" key="2">
    <source>
        <dbReference type="ARBA" id="ARBA00005695"/>
    </source>
</evidence>
<evidence type="ECO:0000259" key="6">
    <source>
        <dbReference type="Pfam" id="PF00496"/>
    </source>
</evidence>
<dbReference type="Gene3D" id="3.40.190.10">
    <property type="entry name" value="Periplasmic binding protein-like II"/>
    <property type="match status" value="1"/>
</dbReference>
<dbReference type="GO" id="GO:0015833">
    <property type="term" value="P:peptide transport"/>
    <property type="evidence" value="ECO:0007669"/>
    <property type="project" value="TreeGrafter"/>
</dbReference>
<comment type="similarity">
    <text evidence="2">Belongs to the bacterial solute-binding protein 5 family.</text>
</comment>
<dbReference type="InterPro" id="IPR030678">
    <property type="entry name" value="Peptide/Ni-bd"/>
</dbReference>
<keyword evidence="8" id="KW-1185">Reference proteome</keyword>
<feature type="signal peptide" evidence="5">
    <location>
        <begin position="1"/>
        <end position="20"/>
    </location>
</feature>
<dbReference type="PIRSF" id="PIRSF002741">
    <property type="entry name" value="MppA"/>
    <property type="match status" value="1"/>
</dbReference>
<dbReference type="InterPro" id="IPR039424">
    <property type="entry name" value="SBP_5"/>
</dbReference>
<dbReference type="InterPro" id="IPR000914">
    <property type="entry name" value="SBP_5_dom"/>
</dbReference>
<name>A0A4R2LNK3_9FIRM</name>
<feature type="chain" id="PRO_5038349583" evidence="5">
    <location>
        <begin position="21"/>
        <end position="530"/>
    </location>
</feature>
<dbReference type="GO" id="GO:0043190">
    <property type="term" value="C:ATP-binding cassette (ABC) transporter complex"/>
    <property type="evidence" value="ECO:0007669"/>
    <property type="project" value="InterPro"/>
</dbReference>
<dbReference type="Gene3D" id="3.10.105.10">
    <property type="entry name" value="Dipeptide-binding Protein, Domain 3"/>
    <property type="match status" value="1"/>
</dbReference>
<dbReference type="PANTHER" id="PTHR30290">
    <property type="entry name" value="PERIPLASMIC BINDING COMPONENT OF ABC TRANSPORTER"/>
    <property type="match status" value="1"/>
</dbReference>
<dbReference type="Proteomes" id="UP000295711">
    <property type="component" value="Unassembled WGS sequence"/>
</dbReference>
<evidence type="ECO:0000256" key="1">
    <source>
        <dbReference type="ARBA" id="ARBA00004196"/>
    </source>
</evidence>
<dbReference type="Pfam" id="PF00496">
    <property type="entry name" value="SBP_bac_5"/>
    <property type="match status" value="1"/>
</dbReference>
<comment type="subcellular location">
    <subcellularLocation>
        <location evidence="1">Cell envelope</location>
    </subcellularLocation>
</comment>
<evidence type="ECO:0000256" key="5">
    <source>
        <dbReference type="SAM" id="SignalP"/>
    </source>
</evidence>
<evidence type="ECO:0000313" key="7">
    <source>
        <dbReference type="EMBL" id="TCO85350.1"/>
    </source>
</evidence>
<protein>
    <submittedName>
        <fullName evidence="7">Peptide/nickel transport system substrate-binding protein</fullName>
    </submittedName>
</protein>
<dbReference type="EMBL" id="SLXA01000003">
    <property type="protein sequence ID" value="TCO85350.1"/>
    <property type="molecule type" value="Genomic_DNA"/>
</dbReference>
<gene>
    <name evidence="7" type="ORF">EV212_10371</name>
</gene>
<keyword evidence="4 5" id="KW-0732">Signal</keyword>
<dbReference type="AlphaFoldDB" id="A0A4R2LNK3"/>
<organism evidence="7 8">
    <name type="scientific">Frisingicoccus caecimuris</name>
    <dbReference type="NCBI Taxonomy" id="1796636"/>
    <lineage>
        <taxon>Bacteria</taxon>
        <taxon>Bacillati</taxon>
        <taxon>Bacillota</taxon>
        <taxon>Clostridia</taxon>
        <taxon>Lachnospirales</taxon>
        <taxon>Lachnospiraceae</taxon>
        <taxon>Frisingicoccus</taxon>
    </lineage>
</organism>
<dbReference type="OrthoDB" id="9772924at2"/>
<evidence type="ECO:0000256" key="3">
    <source>
        <dbReference type="ARBA" id="ARBA00022448"/>
    </source>
</evidence>
<dbReference type="GO" id="GO:0030313">
    <property type="term" value="C:cell envelope"/>
    <property type="evidence" value="ECO:0007669"/>
    <property type="project" value="UniProtKB-SubCell"/>
</dbReference>
<feature type="domain" description="Solute-binding protein family 5" evidence="6">
    <location>
        <begin position="91"/>
        <end position="452"/>
    </location>
</feature>
<dbReference type="RefSeq" id="WP_132089517.1">
    <property type="nucleotide sequence ID" value="NZ_JANKAQ010000003.1"/>
</dbReference>
<reference evidence="7 8" key="1">
    <citation type="submission" date="2019-03" db="EMBL/GenBank/DDBJ databases">
        <title>Genomic Encyclopedia of Type Strains, Phase IV (KMG-IV): sequencing the most valuable type-strain genomes for metagenomic binning, comparative biology and taxonomic classification.</title>
        <authorList>
            <person name="Goeker M."/>
        </authorList>
    </citation>
    <scope>NUCLEOTIDE SEQUENCE [LARGE SCALE GENOMIC DNA]</scope>
    <source>
        <strain evidence="7 8">DSM 28559</strain>
    </source>
</reference>
<sequence length="530" mass="58440">MKKRMISILITAAICASILAACGSETKETTSGVEGGPETGVENSADEKVLRIAFPDVLTTVDVANVTSATMLKEVAGVCETLVHADEDFTLQPNLATEWAMTGDNTWEFKLRDDVTFHDGTHMDAEAVKWSMEWELKNNSAFAGSTFIESVEVIDDLTVQFTTSRKTTDLPAALSYVGTVVVAPSSVDDSGNFVKAVGTGYFKQDAFDEVSGTFECSVYDGYWQPVETNVTRRIVRCITDAGARSLAVQNGEIDIASDVPFSDLETLAGSENVQVSKFNTARTYFYEYNMKKDIFQDERVRKALIYAINKEEIVNDVLLGVGGVPKGILMDDMPWANIDVDTYDYDSDKAQSLLEEAGYTDSDKDGYLDKDGEKLTLKLITFTKRPGCQLILQATQGYYANIGIDTSVEILEWSAMNELIQNGDFDMALNSAASAYIPTPAYYMDTYYGDNDIGYVNESVNVLLDECRATTVMEEKYQYSKEAQALAQEDAAIFTPALYGAVFALSKDVENFRYNAAAHDFIVPYETSLK</sequence>
<dbReference type="GO" id="GO:1904680">
    <property type="term" value="F:peptide transmembrane transporter activity"/>
    <property type="evidence" value="ECO:0007669"/>
    <property type="project" value="TreeGrafter"/>
</dbReference>
<accession>A0A4R2LNK3</accession>
<dbReference type="GO" id="GO:0042597">
    <property type="term" value="C:periplasmic space"/>
    <property type="evidence" value="ECO:0007669"/>
    <property type="project" value="UniProtKB-ARBA"/>
</dbReference>
<dbReference type="SUPFAM" id="SSF53850">
    <property type="entry name" value="Periplasmic binding protein-like II"/>
    <property type="match status" value="1"/>
</dbReference>
<dbReference type="PANTHER" id="PTHR30290:SF10">
    <property type="entry name" value="PERIPLASMIC OLIGOPEPTIDE-BINDING PROTEIN-RELATED"/>
    <property type="match status" value="1"/>
</dbReference>
<proteinExistence type="inferred from homology"/>
<dbReference type="PROSITE" id="PS51257">
    <property type="entry name" value="PROKAR_LIPOPROTEIN"/>
    <property type="match status" value="1"/>
</dbReference>
<keyword evidence="3" id="KW-0813">Transport</keyword>
<evidence type="ECO:0000256" key="4">
    <source>
        <dbReference type="ARBA" id="ARBA00022729"/>
    </source>
</evidence>
<evidence type="ECO:0000313" key="8">
    <source>
        <dbReference type="Proteomes" id="UP000295711"/>
    </source>
</evidence>
<comment type="caution">
    <text evidence="7">The sequence shown here is derived from an EMBL/GenBank/DDBJ whole genome shotgun (WGS) entry which is preliminary data.</text>
</comment>